<feature type="compositionally biased region" description="Basic and acidic residues" evidence="6">
    <location>
        <begin position="345"/>
        <end position="354"/>
    </location>
</feature>
<comment type="similarity">
    <text evidence="5">Belongs to the class I-like SAM-binding methyltransferase superfamily. C5-methyltransferase family.</text>
</comment>
<dbReference type="GO" id="GO:0032259">
    <property type="term" value="P:methylation"/>
    <property type="evidence" value="ECO:0007669"/>
    <property type="project" value="UniProtKB-KW"/>
</dbReference>
<dbReference type="EC" id="2.1.1.37" evidence="1"/>
<dbReference type="PROSITE" id="PS51679">
    <property type="entry name" value="SAM_MT_C5"/>
    <property type="match status" value="1"/>
</dbReference>
<dbReference type="PROSITE" id="PS00094">
    <property type="entry name" value="C5_MTASE_1"/>
    <property type="match status" value="1"/>
</dbReference>
<feature type="compositionally biased region" description="Basic and acidic residues" evidence="6">
    <location>
        <begin position="846"/>
        <end position="857"/>
    </location>
</feature>
<dbReference type="InterPro" id="IPR001525">
    <property type="entry name" value="C5_MeTfrase"/>
</dbReference>
<dbReference type="Gene3D" id="3.40.50.150">
    <property type="entry name" value="Vaccinia Virus protein VP39"/>
    <property type="match status" value="1"/>
</dbReference>
<feature type="domain" description="DUF3444" evidence="7">
    <location>
        <begin position="543"/>
        <end position="651"/>
    </location>
</feature>
<dbReference type="STRING" id="105231.A0A1Y1I024"/>
<feature type="region of interest" description="Disordered" evidence="6">
    <location>
        <begin position="455"/>
        <end position="486"/>
    </location>
</feature>
<dbReference type="Pfam" id="PF11926">
    <property type="entry name" value="DUF3444"/>
    <property type="match status" value="1"/>
</dbReference>
<dbReference type="InterPro" id="IPR024593">
    <property type="entry name" value="DUF3444"/>
</dbReference>
<dbReference type="AlphaFoldDB" id="A0A1Y1I024"/>
<evidence type="ECO:0000256" key="5">
    <source>
        <dbReference type="PROSITE-ProRule" id="PRU01016"/>
    </source>
</evidence>
<feature type="region of interest" description="Disordered" evidence="6">
    <location>
        <begin position="287"/>
        <end position="354"/>
    </location>
</feature>
<feature type="region of interest" description="Disordered" evidence="6">
    <location>
        <begin position="379"/>
        <end position="443"/>
    </location>
</feature>
<organism evidence="8 9">
    <name type="scientific">Klebsormidium nitens</name>
    <name type="common">Green alga</name>
    <name type="synonym">Ulothrix nitens</name>
    <dbReference type="NCBI Taxonomy" id="105231"/>
    <lineage>
        <taxon>Eukaryota</taxon>
        <taxon>Viridiplantae</taxon>
        <taxon>Streptophyta</taxon>
        <taxon>Klebsormidiophyceae</taxon>
        <taxon>Klebsormidiales</taxon>
        <taxon>Klebsormidiaceae</taxon>
        <taxon>Klebsormidium</taxon>
    </lineage>
</organism>
<dbReference type="OMA" id="MEEGDIW"/>
<feature type="compositionally biased region" description="Acidic residues" evidence="6">
    <location>
        <begin position="753"/>
        <end position="763"/>
    </location>
</feature>
<dbReference type="InterPro" id="IPR029063">
    <property type="entry name" value="SAM-dependent_MTases_sf"/>
</dbReference>
<dbReference type="EMBL" id="DF237029">
    <property type="protein sequence ID" value="GAQ81458.1"/>
    <property type="molecule type" value="Genomic_DNA"/>
</dbReference>
<keyword evidence="4 5" id="KW-0949">S-adenosyl-L-methionine</keyword>
<evidence type="ECO:0000256" key="3">
    <source>
        <dbReference type="ARBA" id="ARBA00022679"/>
    </source>
</evidence>
<sequence length="893" mass="98084">MDQEARWRAGWRPHEEFVNIPLRTDWLSELRRQHPWKGDGLVVVSMFDGMGGCWQALKALGIPVKKGYSCEIKEFANAVVKERFPDVIHLGSVTAVTQDMIPEPVDLIVAGFPCQDLSSMGNQRGLHGARSGLFFHIPRFISMFKAKWFLVENVKCRWQDQAEITKYLLNVLPLELDAEELSPQSRVRNYWTNLPLPPNLPGIRDAPETSVQHFLENAIAPFVKTGTVMTTNNDANTSNCALKSIYDLASGGARYLEVEEIEAMMGYSAGYSKIPYNKHGCILPFSSSKKQSGRRRCSQGGASEGANGGGAEGPPQKRLKFEEGGASGTEAGAEKEAECDGAQVGKEEPTGDELGKGIIALSSDEDDVVFQGEAAAVEEGEDLPGGHSAEGDVGANEPPGKSALPLTWLGMGAQGGPDEAGSSGLSNEEKSVGGGEKSPGYGLRARKPVNYAAEHVEIDDVSPGRRPTPKRRSQSTPRRKLLSPGSSGEALFATKDLRWELLGNSFVVPCIAYMLSQLLSPQLRARAQRIMAIPTPDVKDACLFKEGEVWALYNEDMAPNWYACVTHVDVTQPDWDGRKKLPTQFGVHYRFYEYLPSSENPKSPIQGVGILKLACEDYTSVDKAFSHRVNPAHLEGGRILVYPRGGEVWVVKDRLRKFGRFKLHVYIVKSTADPLTGQFECTIRILVSQPRSTSKTPIYRMAGGERVLSGGRTVFSYQVPYFFKNEAGLFYVEPQYDQTVAMRRRRLLEWDDDEDDVAAEEEELGRGEEVLEPEAEYPASFPETESAQKLPTLAEYAPTSQALQLVAPDAKLPQLNALEDQNGGPAQSSAQAPAIEQALASRKGKEKIDVSDSKAQADDVAGVLPSEGRGLLEERTVLKCRDIHVLMDLLPRL</sequence>
<name>A0A1Y1I024_KLENI</name>
<evidence type="ECO:0000256" key="2">
    <source>
        <dbReference type="ARBA" id="ARBA00022603"/>
    </source>
</evidence>
<evidence type="ECO:0000256" key="1">
    <source>
        <dbReference type="ARBA" id="ARBA00011975"/>
    </source>
</evidence>
<feature type="region of interest" description="Disordered" evidence="6">
    <location>
        <begin position="838"/>
        <end position="861"/>
    </location>
</feature>
<dbReference type="PANTHER" id="PTHR23068:SF25">
    <property type="entry name" value="DNA (CYTOSINE-5)-METHYLTRANSFERASE DRM2"/>
    <property type="match status" value="1"/>
</dbReference>
<dbReference type="InterPro" id="IPR050390">
    <property type="entry name" value="C5-Methyltransferase"/>
</dbReference>
<dbReference type="GO" id="GO:0003886">
    <property type="term" value="F:DNA (cytosine-5-)-methyltransferase activity"/>
    <property type="evidence" value="ECO:0007669"/>
    <property type="project" value="UniProtKB-EC"/>
</dbReference>
<dbReference type="PANTHER" id="PTHR23068">
    <property type="entry name" value="DNA CYTOSINE-5- -METHYLTRANSFERASE 3-RELATED"/>
    <property type="match status" value="1"/>
</dbReference>
<dbReference type="OrthoDB" id="641149at2759"/>
<dbReference type="Pfam" id="PF00145">
    <property type="entry name" value="DNA_methylase"/>
    <property type="match status" value="1"/>
</dbReference>
<gene>
    <name evidence="8" type="ORF">KFL_000800350</name>
</gene>
<protein>
    <recommendedName>
        <fullName evidence="1">DNA (cytosine-5-)-methyltransferase</fullName>
        <ecNumber evidence="1">2.1.1.37</ecNumber>
    </recommendedName>
</protein>
<evidence type="ECO:0000256" key="6">
    <source>
        <dbReference type="SAM" id="MobiDB-lite"/>
    </source>
</evidence>
<evidence type="ECO:0000313" key="8">
    <source>
        <dbReference type="EMBL" id="GAQ81458.1"/>
    </source>
</evidence>
<keyword evidence="3 5" id="KW-0808">Transferase</keyword>
<dbReference type="SUPFAM" id="SSF53335">
    <property type="entry name" value="S-adenosyl-L-methionine-dependent methyltransferases"/>
    <property type="match status" value="1"/>
</dbReference>
<reference evidence="8 9" key="1">
    <citation type="journal article" date="2014" name="Nat. Commun.">
        <title>Klebsormidium flaccidum genome reveals primary factors for plant terrestrial adaptation.</title>
        <authorList>
            <person name="Hori K."/>
            <person name="Maruyama F."/>
            <person name="Fujisawa T."/>
            <person name="Togashi T."/>
            <person name="Yamamoto N."/>
            <person name="Seo M."/>
            <person name="Sato S."/>
            <person name="Yamada T."/>
            <person name="Mori H."/>
            <person name="Tajima N."/>
            <person name="Moriyama T."/>
            <person name="Ikeuchi M."/>
            <person name="Watanabe M."/>
            <person name="Wada H."/>
            <person name="Kobayashi K."/>
            <person name="Saito M."/>
            <person name="Masuda T."/>
            <person name="Sasaki-Sekimoto Y."/>
            <person name="Mashiguchi K."/>
            <person name="Awai K."/>
            <person name="Shimojima M."/>
            <person name="Masuda S."/>
            <person name="Iwai M."/>
            <person name="Nobusawa T."/>
            <person name="Narise T."/>
            <person name="Kondo S."/>
            <person name="Saito H."/>
            <person name="Sato R."/>
            <person name="Murakawa M."/>
            <person name="Ihara Y."/>
            <person name="Oshima-Yamada Y."/>
            <person name="Ohtaka K."/>
            <person name="Satoh M."/>
            <person name="Sonobe K."/>
            <person name="Ishii M."/>
            <person name="Ohtani R."/>
            <person name="Kanamori-Sato M."/>
            <person name="Honoki R."/>
            <person name="Miyazaki D."/>
            <person name="Mochizuki H."/>
            <person name="Umetsu J."/>
            <person name="Higashi K."/>
            <person name="Shibata D."/>
            <person name="Kamiya Y."/>
            <person name="Sato N."/>
            <person name="Nakamura Y."/>
            <person name="Tabata S."/>
            <person name="Ida S."/>
            <person name="Kurokawa K."/>
            <person name="Ohta H."/>
        </authorList>
    </citation>
    <scope>NUCLEOTIDE SEQUENCE [LARGE SCALE GENOMIC DNA]</scope>
    <source>
        <strain evidence="8 9">NIES-2285</strain>
    </source>
</reference>
<evidence type="ECO:0000256" key="4">
    <source>
        <dbReference type="ARBA" id="ARBA00022691"/>
    </source>
</evidence>
<evidence type="ECO:0000259" key="7">
    <source>
        <dbReference type="Pfam" id="PF11926"/>
    </source>
</evidence>
<feature type="compositionally biased region" description="Basic residues" evidence="6">
    <location>
        <begin position="467"/>
        <end position="481"/>
    </location>
</feature>
<accession>A0A1Y1I024</accession>
<evidence type="ECO:0000313" key="9">
    <source>
        <dbReference type="Proteomes" id="UP000054558"/>
    </source>
</evidence>
<dbReference type="Proteomes" id="UP000054558">
    <property type="component" value="Unassembled WGS sequence"/>
</dbReference>
<dbReference type="InterPro" id="IPR018117">
    <property type="entry name" value="C5_DNA_meth_AS"/>
</dbReference>
<feature type="region of interest" description="Disordered" evidence="6">
    <location>
        <begin position="753"/>
        <end position="783"/>
    </location>
</feature>
<keyword evidence="9" id="KW-1185">Reference proteome</keyword>
<feature type="active site" evidence="5">
    <location>
        <position position="114"/>
    </location>
</feature>
<proteinExistence type="inferred from homology"/>
<keyword evidence="2 5" id="KW-0489">Methyltransferase</keyword>
<feature type="compositionally biased region" description="Gly residues" evidence="6">
    <location>
        <begin position="302"/>
        <end position="312"/>
    </location>
</feature>